<feature type="transmembrane region" description="Helical" evidence="1">
    <location>
        <begin position="172"/>
        <end position="200"/>
    </location>
</feature>
<protein>
    <recommendedName>
        <fullName evidence="4">Glycerophosphoryl diester phosphodiesterase membrane domain-containing protein</fullName>
    </recommendedName>
</protein>
<dbReference type="Proteomes" id="UP000178659">
    <property type="component" value="Unassembled WGS sequence"/>
</dbReference>
<feature type="transmembrane region" description="Helical" evidence="1">
    <location>
        <begin position="260"/>
        <end position="293"/>
    </location>
</feature>
<feature type="transmembrane region" description="Helical" evidence="1">
    <location>
        <begin position="111"/>
        <end position="134"/>
    </location>
</feature>
<feature type="transmembrane region" description="Helical" evidence="1">
    <location>
        <begin position="39"/>
        <end position="59"/>
    </location>
</feature>
<keyword evidence="1" id="KW-0812">Transmembrane</keyword>
<evidence type="ECO:0008006" key="4">
    <source>
        <dbReference type="Google" id="ProtNLM"/>
    </source>
</evidence>
<organism evidence="2 3">
    <name type="scientific">Candidatus Blackburnbacteria bacterium RIFCSPLOWO2_01_FULL_40_20</name>
    <dbReference type="NCBI Taxonomy" id="1797519"/>
    <lineage>
        <taxon>Bacteria</taxon>
        <taxon>Candidatus Blackburniibacteriota</taxon>
    </lineage>
</organism>
<feature type="transmembrane region" description="Helical" evidence="1">
    <location>
        <begin position="206"/>
        <end position="228"/>
    </location>
</feature>
<dbReference type="EMBL" id="MHCC01000002">
    <property type="protein sequence ID" value="OGY14154.1"/>
    <property type="molecule type" value="Genomic_DNA"/>
</dbReference>
<dbReference type="AlphaFoldDB" id="A0A1G1VFG2"/>
<reference evidence="2 3" key="1">
    <citation type="journal article" date="2016" name="Nat. Commun.">
        <title>Thousands of microbial genomes shed light on interconnected biogeochemical processes in an aquifer system.</title>
        <authorList>
            <person name="Anantharaman K."/>
            <person name="Brown C.T."/>
            <person name="Hug L.A."/>
            <person name="Sharon I."/>
            <person name="Castelle C.J."/>
            <person name="Probst A.J."/>
            <person name="Thomas B.C."/>
            <person name="Singh A."/>
            <person name="Wilkins M.J."/>
            <person name="Karaoz U."/>
            <person name="Brodie E.L."/>
            <person name="Williams K.H."/>
            <person name="Hubbard S.S."/>
            <person name="Banfield J.F."/>
        </authorList>
    </citation>
    <scope>NUCLEOTIDE SEQUENCE [LARGE SCALE GENOMIC DNA]</scope>
</reference>
<keyword evidence="1" id="KW-0472">Membrane</keyword>
<evidence type="ECO:0000256" key="1">
    <source>
        <dbReference type="SAM" id="Phobius"/>
    </source>
</evidence>
<comment type="caution">
    <text evidence="2">The sequence shown here is derived from an EMBL/GenBank/DDBJ whole genome shotgun (WGS) entry which is preliminary data.</text>
</comment>
<sequence length="349" mass="37463">MADGNDQQNKIVMPSIEPTDWTISELYSRSFELVKRYKVLWVFGMAVAGLASGTGFNNFSNFSSSDTKSIQKYLNPSPDATPDKISQVLGDATSQSAIADLVGNLASSIPVGIYVLLGIEILILVIAGIVVSLISSSWANAGLIQSIQTALKGTAPTIQESSEKAFPSIKPLIWLSLIPTLVLWIVTLLVAGVVAAGIVWGGSIKFVFIILAVVAFFAWAYAIIKLVLAQIWAQRIVIIENEKWLASLKRGLKIAKKKGWAMVLLGLVNTIFSGIITGVPIMVIGGLLVGGFLSLKTNMSLGIPLLTVGGILLAIFIFGFLLFAGILTAFKASVWTIAYIKIRGKYDKE</sequence>
<name>A0A1G1VFG2_9BACT</name>
<evidence type="ECO:0000313" key="3">
    <source>
        <dbReference type="Proteomes" id="UP000178659"/>
    </source>
</evidence>
<proteinExistence type="predicted"/>
<gene>
    <name evidence="2" type="ORF">A3A77_04820</name>
</gene>
<keyword evidence="1" id="KW-1133">Transmembrane helix</keyword>
<accession>A0A1G1VFG2</accession>
<feature type="transmembrane region" description="Helical" evidence="1">
    <location>
        <begin position="305"/>
        <end position="330"/>
    </location>
</feature>
<evidence type="ECO:0000313" key="2">
    <source>
        <dbReference type="EMBL" id="OGY14154.1"/>
    </source>
</evidence>